<dbReference type="Proteomes" id="UP000594800">
    <property type="component" value="Chromosome"/>
</dbReference>
<name>A0A7S9LNZ0_9RHOB</name>
<feature type="domain" description="SseB protein N-terminal" evidence="1">
    <location>
        <begin position="12"/>
        <end position="106"/>
    </location>
</feature>
<dbReference type="Pfam" id="PF07179">
    <property type="entry name" value="SseB"/>
    <property type="match status" value="1"/>
</dbReference>
<gene>
    <name evidence="2" type="ORF">I0K15_11275</name>
</gene>
<accession>A0A7S9LNZ0</accession>
<sequence length="259" mass="27715">MTEETPLDRAHLAADADESLRSRFWDRLLDAELFLVLEEEPKGATVRPVILETSDGRVALAFDREGRMADFMEGMTPFAALSGRRLVGLLAGQGVGLALNLGGHGSETILPVDALRWAADQLADLTEVRESALRDIRKPAGLPEALLTAIHEKLPGLEGLAAEAWLVGVSYRDGQQGHLLAVLDALPPAQEAIATAMAEALRLSGLDAGALDIAFFDRGAKVAETIRRHGLGFEIPQPAVEIREISAPGSDPSKPPILR</sequence>
<protein>
    <submittedName>
        <fullName evidence="2">SseB family protein</fullName>
    </submittedName>
</protein>
<organism evidence="2 3">
    <name type="scientific">Pontivivens ytuae</name>
    <dbReference type="NCBI Taxonomy" id="2789856"/>
    <lineage>
        <taxon>Bacteria</taxon>
        <taxon>Pseudomonadati</taxon>
        <taxon>Pseudomonadota</taxon>
        <taxon>Alphaproteobacteria</taxon>
        <taxon>Rhodobacterales</taxon>
        <taxon>Paracoccaceae</taxon>
        <taxon>Pontivivens</taxon>
    </lineage>
</organism>
<proteinExistence type="predicted"/>
<dbReference type="RefSeq" id="WP_196101620.1">
    <property type="nucleotide sequence ID" value="NZ_CP064942.1"/>
</dbReference>
<dbReference type="AlphaFoldDB" id="A0A7S9LNZ0"/>
<evidence type="ECO:0000259" key="1">
    <source>
        <dbReference type="Pfam" id="PF07179"/>
    </source>
</evidence>
<evidence type="ECO:0000313" key="2">
    <source>
        <dbReference type="EMBL" id="QPH52406.1"/>
    </source>
</evidence>
<dbReference type="KEGG" id="poz:I0K15_11275"/>
<evidence type="ECO:0000313" key="3">
    <source>
        <dbReference type="Proteomes" id="UP000594800"/>
    </source>
</evidence>
<dbReference type="EMBL" id="CP064942">
    <property type="protein sequence ID" value="QPH52406.1"/>
    <property type="molecule type" value="Genomic_DNA"/>
</dbReference>
<dbReference type="InterPro" id="IPR009839">
    <property type="entry name" value="SseB_N"/>
</dbReference>
<keyword evidence="3" id="KW-1185">Reference proteome</keyword>
<reference evidence="2 3" key="1">
    <citation type="submission" date="2020-11" db="EMBL/GenBank/DDBJ databases">
        <title>Description of Pontivivens ytuae sp. nov. isolated from deep sea sediment of Mariana Trench.</title>
        <authorList>
            <person name="Wang Z."/>
            <person name="Sun Q.-L."/>
            <person name="Xu X.-D."/>
            <person name="Tang Y.-Z."/>
            <person name="Zhang J."/>
        </authorList>
    </citation>
    <scope>NUCLEOTIDE SEQUENCE [LARGE SCALE GENOMIC DNA]</scope>
    <source>
        <strain evidence="2 3">MT2928</strain>
    </source>
</reference>